<accession>A0A8K0GPH6</accession>
<comment type="caution">
    <text evidence="1">The sequence shown here is derived from an EMBL/GenBank/DDBJ whole genome shotgun (WGS) entry which is preliminary data.</text>
</comment>
<keyword evidence="2" id="KW-1185">Reference proteome</keyword>
<evidence type="ECO:0008006" key="3">
    <source>
        <dbReference type="Google" id="ProtNLM"/>
    </source>
</evidence>
<dbReference type="AlphaFoldDB" id="A0A8K0GPH6"/>
<organism evidence="1 2">
    <name type="scientific">Rhamnella rubrinervis</name>
    <dbReference type="NCBI Taxonomy" id="2594499"/>
    <lineage>
        <taxon>Eukaryota</taxon>
        <taxon>Viridiplantae</taxon>
        <taxon>Streptophyta</taxon>
        <taxon>Embryophyta</taxon>
        <taxon>Tracheophyta</taxon>
        <taxon>Spermatophyta</taxon>
        <taxon>Magnoliopsida</taxon>
        <taxon>eudicotyledons</taxon>
        <taxon>Gunneridae</taxon>
        <taxon>Pentapetalae</taxon>
        <taxon>rosids</taxon>
        <taxon>fabids</taxon>
        <taxon>Rosales</taxon>
        <taxon>Rhamnaceae</taxon>
        <taxon>rhamnoid group</taxon>
        <taxon>Rhamneae</taxon>
        <taxon>Rhamnella</taxon>
    </lineage>
</organism>
<dbReference type="OrthoDB" id="1750606at2759"/>
<evidence type="ECO:0000313" key="1">
    <source>
        <dbReference type="EMBL" id="KAF3433719.1"/>
    </source>
</evidence>
<proteinExistence type="predicted"/>
<protein>
    <recommendedName>
        <fullName evidence="3">DUF4283 domain-containing protein</fullName>
    </recommendedName>
</protein>
<sequence>MQTLVTVNKLGLDLGTSLNASSTKLVSFGIARGEIKAVYNKCSVLKQPSFTEVINGTTNQVAPKAAVVRNNYASFLLSSRQPNLEQTVPIHKEYWHPRILTDLARGIGVPLRINNSTIAGNYRRYAWVLIDVDLVDVGHLVAKCKSVIEKRDVVPSNMAGFNQEINITAPPTSPDIGVAPTRTDFDIEVGKSVPITSESVRTTSNHTTVPRQITSWANAFGDSYEELGDDADDIVEDEWPPLQG</sequence>
<gene>
    <name evidence="1" type="ORF">FNV43_RR24822</name>
</gene>
<dbReference type="EMBL" id="VOIH02000011">
    <property type="protein sequence ID" value="KAF3433719.1"/>
    <property type="molecule type" value="Genomic_DNA"/>
</dbReference>
<dbReference type="Proteomes" id="UP000796880">
    <property type="component" value="Unassembled WGS sequence"/>
</dbReference>
<reference evidence="1" key="1">
    <citation type="submission" date="2020-03" db="EMBL/GenBank/DDBJ databases">
        <title>A high-quality chromosome-level genome assembly of a woody plant with both climbing and erect habits, Rhamnella rubrinervis.</title>
        <authorList>
            <person name="Lu Z."/>
            <person name="Yang Y."/>
            <person name="Zhu X."/>
            <person name="Sun Y."/>
        </authorList>
    </citation>
    <scope>NUCLEOTIDE SEQUENCE</scope>
    <source>
        <strain evidence="1">BYM</strain>
        <tissue evidence="1">Leaf</tissue>
    </source>
</reference>
<evidence type="ECO:0000313" key="2">
    <source>
        <dbReference type="Proteomes" id="UP000796880"/>
    </source>
</evidence>
<name>A0A8K0GPH6_9ROSA</name>